<dbReference type="InterPro" id="IPR013249">
    <property type="entry name" value="RNA_pol_sigma70_r4_t2"/>
</dbReference>
<dbReference type="Pfam" id="PF08281">
    <property type="entry name" value="Sigma70_r4_2"/>
    <property type="match status" value="1"/>
</dbReference>
<protein>
    <recommendedName>
        <fullName evidence="10">RNA polymerase sigma factor</fullName>
    </recommendedName>
</protein>
<evidence type="ECO:0000256" key="5">
    <source>
        <dbReference type="ARBA" id="ARBA00023163"/>
    </source>
</evidence>
<dbReference type="Gene3D" id="1.10.10.10">
    <property type="entry name" value="Winged helix-like DNA-binding domain superfamily/Winged helix DNA-binding domain"/>
    <property type="match status" value="1"/>
</dbReference>
<comment type="caution">
    <text evidence="8">The sequence shown here is derived from an EMBL/GenBank/DDBJ whole genome shotgun (WGS) entry which is preliminary data.</text>
</comment>
<accession>A0A402BGP6</accession>
<dbReference type="InterPro" id="IPR013325">
    <property type="entry name" value="RNA_pol_sigma_r2"/>
</dbReference>
<keyword evidence="4" id="KW-0238">DNA-binding</keyword>
<evidence type="ECO:0000256" key="4">
    <source>
        <dbReference type="ARBA" id="ARBA00023125"/>
    </source>
</evidence>
<name>A0A402BGP6_9CHLR</name>
<dbReference type="SUPFAM" id="SSF88946">
    <property type="entry name" value="Sigma2 domain of RNA polymerase sigma factors"/>
    <property type="match status" value="1"/>
</dbReference>
<evidence type="ECO:0000256" key="3">
    <source>
        <dbReference type="ARBA" id="ARBA00023082"/>
    </source>
</evidence>
<evidence type="ECO:0000313" key="9">
    <source>
        <dbReference type="Proteomes" id="UP000287171"/>
    </source>
</evidence>
<dbReference type="Pfam" id="PF04542">
    <property type="entry name" value="Sigma70_r2"/>
    <property type="match status" value="1"/>
</dbReference>
<keyword evidence="3" id="KW-0731">Sigma factor</keyword>
<dbReference type="InterPro" id="IPR013324">
    <property type="entry name" value="RNA_pol_sigma_r3/r4-like"/>
</dbReference>
<evidence type="ECO:0008006" key="10">
    <source>
        <dbReference type="Google" id="ProtNLM"/>
    </source>
</evidence>
<dbReference type="InterPro" id="IPR007627">
    <property type="entry name" value="RNA_pol_sigma70_r2"/>
</dbReference>
<keyword evidence="2" id="KW-0805">Transcription regulation</keyword>
<dbReference type="InterPro" id="IPR036388">
    <property type="entry name" value="WH-like_DNA-bd_sf"/>
</dbReference>
<evidence type="ECO:0000259" key="7">
    <source>
        <dbReference type="Pfam" id="PF08281"/>
    </source>
</evidence>
<feature type="domain" description="RNA polymerase sigma-70 region 2" evidence="6">
    <location>
        <begin position="36"/>
        <end position="103"/>
    </location>
</feature>
<dbReference type="InterPro" id="IPR014284">
    <property type="entry name" value="RNA_pol_sigma-70_dom"/>
</dbReference>
<feature type="domain" description="RNA polymerase sigma factor 70 region 4 type 2" evidence="7">
    <location>
        <begin position="143"/>
        <end position="196"/>
    </location>
</feature>
<proteinExistence type="inferred from homology"/>
<dbReference type="GO" id="GO:0006352">
    <property type="term" value="P:DNA-templated transcription initiation"/>
    <property type="evidence" value="ECO:0007669"/>
    <property type="project" value="InterPro"/>
</dbReference>
<comment type="similarity">
    <text evidence="1">Belongs to the sigma-70 factor family. ECF subfamily.</text>
</comment>
<dbReference type="Gene3D" id="1.10.1740.10">
    <property type="match status" value="1"/>
</dbReference>
<dbReference type="GO" id="GO:0003677">
    <property type="term" value="F:DNA binding"/>
    <property type="evidence" value="ECO:0007669"/>
    <property type="project" value="UniProtKB-KW"/>
</dbReference>
<evidence type="ECO:0000256" key="1">
    <source>
        <dbReference type="ARBA" id="ARBA00010641"/>
    </source>
</evidence>
<dbReference type="EMBL" id="BIFT01000002">
    <property type="protein sequence ID" value="GCE30499.1"/>
    <property type="molecule type" value="Genomic_DNA"/>
</dbReference>
<dbReference type="InterPro" id="IPR039425">
    <property type="entry name" value="RNA_pol_sigma-70-like"/>
</dbReference>
<dbReference type="GO" id="GO:0016987">
    <property type="term" value="F:sigma factor activity"/>
    <property type="evidence" value="ECO:0007669"/>
    <property type="project" value="UniProtKB-KW"/>
</dbReference>
<dbReference type="NCBIfam" id="TIGR02937">
    <property type="entry name" value="sigma70-ECF"/>
    <property type="match status" value="1"/>
</dbReference>
<dbReference type="Proteomes" id="UP000287171">
    <property type="component" value="Unassembled WGS sequence"/>
</dbReference>
<sequence>MFSPIERTRWSVMDVSAEKSLAQFADDVDAYYEKLVALYWQQLKVFAASRIGNPLDAEDLVQEVFIRAYVALERYSIRQRQDLKARAWLYKITWNLYYNFISRSPEQQGLSIALGEKLEHEGLEIDDENGVNPEEIFEQAERRQELEALVAGLPRQYQAVVSLYYFEELSLQEVADVLNQPLGTVKVYVRRGIQQLRKTLQMRVNMVG</sequence>
<dbReference type="CDD" id="cd06171">
    <property type="entry name" value="Sigma70_r4"/>
    <property type="match status" value="1"/>
</dbReference>
<dbReference type="SUPFAM" id="SSF88659">
    <property type="entry name" value="Sigma3 and sigma4 domains of RNA polymerase sigma factors"/>
    <property type="match status" value="1"/>
</dbReference>
<reference evidence="9" key="1">
    <citation type="submission" date="2018-12" db="EMBL/GenBank/DDBJ databases">
        <title>Tengunoibacter tsumagoiensis gen. nov., sp. nov., Dictyobacter kobayashii sp. nov., D. alpinus sp. nov., and D. joshuensis sp. nov. and description of Dictyobacteraceae fam. nov. within the order Ktedonobacterales isolated from Tengu-no-mugimeshi.</title>
        <authorList>
            <person name="Wang C.M."/>
            <person name="Zheng Y."/>
            <person name="Sakai Y."/>
            <person name="Toyoda A."/>
            <person name="Minakuchi Y."/>
            <person name="Abe K."/>
            <person name="Yokota A."/>
            <person name="Yabe S."/>
        </authorList>
    </citation>
    <scope>NUCLEOTIDE SEQUENCE [LARGE SCALE GENOMIC DNA]</scope>
    <source>
        <strain evidence="9">Uno16</strain>
    </source>
</reference>
<evidence type="ECO:0000259" key="6">
    <source>
        <dbReference type="Pfam" id="PF04542"/>
    </source>
</evidence>
<keyword evidence="5" id="KW-0804">Transcription</keyword>
<dbReference type="AlphaFoldDB" id="A0A402BGP6"/>
<keyword evidence="9" id="KW-1185">Reference proteome</keyword>
<evidence type="ECO:0000256" key="2">
    <source>
        <dbReference type="ARBA" id="ARBA00023015"/>
    </source>
</evidence>
<dbReference type="PANTHER" id="PTHR43133">
    <property type="entry name" value="RNA POLYMERASE ECF-TYPE SIGMA FACTO"/>
    <property type="match status" value="1"/>
</dbReference>
<dbReference type="PANTHER" id="PTHR43133:SF8">
    <property type="entry name" value="RNA POLYMERASE SIGMA FACTOR HI_1459-RELATED"/>
    <property type="match status" value="1"/>
</dbReference>
<gene>
    <name evidence="8" type="ORF">KDA_59830</name>
</gene>
<organism evidence="8 9">
    <name type="scientific">Dictyobacter alpinus</name>
    <dbReference type="NCBI Taxonomy" id="2014873"/>
    <lineage>
        <taxon>Bacteria</taxon>
        <taxon>Bacillati</taxon>
        <taxon>Chloroflexota</taxon>
        <taxon>Ktedonobacteria</taxon>
        <taxon>Ktedonobacterales</taxon>
        <taxon>Dictyobacteraceae</taxon>
        <taxon>Dictyobacter</taxon>
    </lineage>
</organism>
<evidence type="ECO:0000313" key="8">
    <source>
        <dbReference type="EMBL" id="GCE30499.1"/>
    </source>
</evidence>